<proteinExistence type="predicted"/>
<reference evidence="2" key="1">
    <citation type="submission" date="2016-10" db="EMBL/GenBank/DDBJ databases">
        <authorList>
            <person name="Varghese N."/>
            <person name="Submissions S."/>
        </authorList>
    </citation>
    <scope>NUCLEOTIDE SEQUENCE [LARGE SCALE GENOMIC DNA]</scope>
    <source>
        <strain evidence="2">DSM 23925</strain>
    </source>
</reference>
<dbReference type="AlphaFoldDB" id="A0A1I4YS30"/>
<dbReference type="Proteomes" id="UP000198705">
    <property type="component" value="Unassembled WGS sequence"/>
</dbReference>
<gene>
    <name evidence="1" type="ORF">SAMN04487989_101247</name>
</gene>
<name>A0A1I4YS30_9FLAO</name>
<dbReference type="RefSeq" id="WP_177208956.1">
    <property type="nucleotide sequence ID" value="NZ_FOVN01000001.1"/>
</dbReference>
<sequence length="55" mass="6600">MKQVSENPTIALQEAEEHYRLSSENYIIKGAESHLAYYRDKHPLYYRTLLNHYSK</sequence>
<protein>
    <submittedName>
        <fullName evidence="1">Uncharacterized protein</fullName>
    </submittedName>
</protein>
<organism evidence="1 2">
    <name type="scientific">Bizionia echini</name>
    <dbReference type="NCBI Taxonomy" id="649333"/>
    <lineage>
        <taxon>Bacteria</taxon>
        <taxon>Pseudomonadati</taxon>
        <taxon>Bacteroidota</taxon>
        <taxon>Flavobacteriia</taxon>
        <taxon>Flavobacteriales</taxon>
        <taxon>Flavobacteriaceae</taxon>
        <taxon>Bizionia</taxon>
    </lineage>
</organism>
<dbReference type="EMBL" id="FOVN01000001">
    <property type="protein sequence ID" value="SFN40821.1"/>
    <property type="molecule type" value="Genomic_DNA"/>
</dbReference>
<evidence type="ECO:0000313" key="1">
    <source>
        <dbReference type="EMBL" id="SFN40821.1"/>
    </source>
</evidence>
<accession>A0A1I4YS30</accession>
<keyword evidence="2" id="KW-1185">Reference proteome</keyword>
<evidence type="ECO:0000313" key="2">
    <source>
        <dbReference type="Proteomes" id="UP000198705"/>
    </source>
</evidence>